<evidence type="ECO:0008006" key="3">
    <source>
        <dbReference type="Google" id="ProtNLM"/>
    </source>
</evidence>
<keyword evidence="2" id="KW-1185">Reference proteome</keyword>
<evidence type="ECO:0000313" key="2">
    <source>
        <dbReference type="Proteomes" id="UP001519460"/>
    </source>
</evidence>
<organism evidence="1 2">
    <name type="scientific">Batillaria attramentaria</name>
    <dbReference type="NCBI Taxonomy" id="370345"/>
    <lineage>
        <taxon>Eukaryota</taxon>
        <taxon>Metazoa</taxon>
        <taxon>Spiralia</taxon>
        <taxon>Lophotrochozoa</taxon>
        <taxon>Mollusca</taxon>
        <taxon>Gastropoda</taxon>
        <taxon>Caenogastropoda</taxon>
        <taxon>Sorbeoconcha</taxon>
        <taxon>Cerithioidea</taxon>
        <taxon>Batillariidae</taxon>
        <taxon>Batillaria</taxon>
    </lineage>
</organism>
<dbReference type="Proteomes" id="UP001519460">
    <property type="component" value="Unassembled WGS sequence"/>
</dbReference>
<protein>
    <recommendedName>
        <fullName evidence="3">MABP domain-containing protein</fullName>
    </recommendedName>
</protein>
<sequence length="113" mass="11808">NSPTRIKSARVYLRGEAEGKKYLCVYLLQPGPIPPYGVFTTGASVIGELRCQSAAGFAGASVQVGAAGKDGSQCVGVVTGSVPGGGVELIEGPGMVERKRMLIRVYLARPLWL</sequence>
<dbReference type="EMBL" id="JACVVK020000027">
    <property type="protein sequence ID" value="KAK7502150.1"/>
    <property type="molecule type" value="Genomic_DNA"/>
</dbReference>
<proteinExistence type="predicted"/>
<accession>A0ABD0LRI8</accession>
<gene>
    <name evidence="1" type="ORF">BaRGS_00006514</name>
</gene>
<evidence type="ECO:0000313" key="1">
    <source>
        <dbReference type="EMBL" id="KAK7502150.1"/>
    </source>
</evidence>
<comment type="caution">
    <text evidence="1">The sequence shown here is derived from an EMBL/GenBank/DDBJ whole genome shotgun (WGS) entry which is preliminary data.</text>
</comment>
<name>A0ABD0LRI8_9CAEN</name>
<reference evidence="1 2" key="1">
    <citation type="journal article" date="2023" name="Sci. Data">
        <title>Genome assembly of the Korean intertidal mud-creeper Batillaria attramentaria.</title>
        <authorList>
            <person name="Patra A.K."/>
            <person name="Ho P.T."/>
            <person name="Jun S."/>
            <person name="Lee S.J."/>
            <person name="Kim Y."/>
            <person name="Won Y.J."/>
        </authorList>
    </citation>
    <scope>NUCLEOTIDE SEQUENCE [LARGE SCALE GENOMIC DNA]</scope>
    <source>
        <strain evidence="1">Wonlab-2016</strain>
    </source>
</reference>
<dbReference type="AlphaFoldDB" id="A0ABD0LRI8"/>
<feature type="non-terminal residue" evidence="1">
    <location>
        <position position="1"/>
    </location>
</feature>